<evidence type="ECO:0000313" key="3">
    <source>
        <dbReference type="Proteomes" id="UP001597365"/>
    </source>
</evidence>
<feature type="compositionally biased region" description="Low complexity" evidence="1">
    <location>
        <begin position="153"/>
        <end position="167"/>
    </location>
</feature>
<gene>
    <name evidence="2" type="ORF">ACFSJS_10995</name>
</gene>
<feature type="compositionally biased region" description="Low complexity" evidence="1">
    <location>
        <begin position="93"/>
        <end position="123"/>
    </location>
</feature>
<organism evidence="2 3">
    <name type="scientific">Streptomyces desertarenae</name>
    <dbReference type="NCBI Taxonomy" id="2666184"/>
    <lineage>
        <taxon>Bacteria</taxon>
        <taxon>Bacillati</taxon>
        <taxon>Actinomycetota</taxon>
        <taxon>Actinomycetes</taxon>
        <taxon>Kitasatosporales</taxon>
        <taxon>Streptomycetaceae</taxon>
        <taxon>Streptomyces</taxon>
    </lineage>
</organism>
<evidence type="ECO:0000313" key="2">
    <source>
        <dbReference type="EMBL" id="MFD1830191.1"/>
    </source>
</evidence>
<feature type="compositionally biased region" description="Low complexity" evidence="1">
    <location>
        <begin position="221"/>
        <end position="234"/>
    </location>
</feature>
<dbReference type="RefSeq" id="WP_380899159.1">
    <property type="nucleotide sequence ID" value="NZ_JBHUFU010000005.1"/>
</dbReference>
<name>A0ABW4PLP9_9ACTN</name>
<feature type="compositionally biased region" description="Basic and acidic residues" evidence="1">
    <location>
        <begin position="1"/>
        <end position="10"/>
    </location>
</feature>
<feature type="region of interest" description="Disordered" evidence="1">
    <location>
        <begin position="1"/>
        <end position="34"/>
    </location>
</feature>
<dbReference type="EMBL" id="JBHUFU010000005">
    <property type="protein sequence ID" value="MFD1830191.1"/>
    <property type="molecule type" value="Genomic_DNA"/>
</dbReference>
<feature type="compositionally biased region" description="Basic and acidic residues" evidence="1">
    <location>
        <begin position="239"/>
        <end position="272"/>
    </location>
</feature>
<keyword evidence="3" id="KW-1185">Reference proteome</keyword>
<comment type="caution">
    <text evidence="2">The sequence shown here is derived from an EMBL/GenBank/DDBJ whole genome shotgun (WGS) entry which is preliminary data.</text>
</comment>
<protein>
    <submittedName>
        <fullName evidence="2">Hydrogenase expression protein HypF</fullName>
    </submittedName>
</protein>
<accession>A0ABW4PLP9</accession>
<feature type="compositionally biased region" description="Gly residues" evidence="1">
    <location>
        <begin position="168"/>
        <end position="177"/>
    </location>
</feature>
<feature type="region of interest" description="Disordered" evidence="1">
    <location>
        <begin position="67"/>
        <end position="331"/>
    </location>
</feature>
<sequence>MTPEEAHRESGSGTGEPRRAGTGPRHAAPRKPLLTRLHVPAGKAIALAAMPSAVLMGMGLTPRLATAEPLPKNPFRDGPCVTAPDRGAEEDTGAAAGGAEEPAGTAKPEVPAVPAPASTAPTAPTAPAPAPEPGAGAPEEPPEGAGAGGTGTGRTAPGPGSGQEPPGGVTGGAGGAAESGPAPSGTGDRLDRLDPLGIGGAVRDLFTPGGGQEERTDGQEPADASAAPGPAPSATGRPQEPEAEKPAEAAGRTVEEARKGLEKAGEDLERAGESLGGTGAADRTPRDTAGGAERTAGGPGAGDAAEESGEPETGATAPGAGGKEPYPCPTHDAEALENAEEERTEALLPDEPWRLETSLLVLRGLDYHGIVKVRTHGGKVKDVLKFTAETVDIRDLHQIVEGPGGSTAHVEAARGSTSTIRKGTVTMYTEELKGHLFGLIPVTFSPQSPPPLNTPEVFFTQVSVVQAGQFGGELHIPGMHLYNEG</sequence>
<feature type="compositionally biased region" description="Low complexity" evidence="1">
    <location>
        <begin position="178"/>
        <end position="187"/>
    </location>
</feature>
<dbReference type="Proteomes" id="UP001597365">
    <property type="component" value="Unassembled WGS sequence"/>
</dbReference>
<evidence type="ECO:0000256" key="1">
    <source>
        <dbReference type="SAM" id="MobiDB-lite"/>
    </source>
</evidence>
<reference evidence="3" key="1">
    <citation type="journal article" date="2019" name="Int. J. Syst. Evol. Microbiol.">
        <title>The Global Catalogue of Microorganisms (GCM) 10K type strain sequencing project: providing services to taxonomists for standard genome sequencing and annotation.</title>
        <authorList>
            <consortium name="The Broad Institute Genomics Platform"/>
            <consortium name="The Broad Institute Genome Sequencing Center for Infectious Disease"/>
            <person name="Wu L."/>
            <person name="Ma J."/>
        </authorList>
    </citation>
    <scope>NUCLEOTIDE SEQUENCE [LARGE SCALE GENOMIC DNA]</scope>
    <source>
        <strain evidence="3">CGMCC 4.7455</strain>
    </source>
</reference>
<proteinExistence type="predicted"/>